<dbReference type="InterPro" id="IPR044918">
    <property type="entry name" value="DUF3349_helical"/>
</dbReference>
<dbReference type="STRING" id="1123291.SAMN04490355_100783"/>
<dbReference type="Gene3D" id="1.10.150.430">
    <property type="entry name" value="DUF3349, helical bundle"/>
    <property type="match status" value="1"/>
</dbReference>
<reference evidence="2" key="1">
    <citation type="submission" date="2016-10" db="EMBL/GenBank/DDBJ databases">
        <authorList>
            <person name="Varghese N."/>
            <person name="Submissions S."/>
        </authorList>
    </citation>
    <scope>NUCLEOTIDE SEQUENCE [LARGE SCALE GENOMIC DNA]</scope>
    <source>
        <strain evidence="2">DSM 13327</strain>
    </source>
</reference>
<dbReference type="OrthoDB" id="1683963at2"/>
<name>A0A1I4IB21_9FIRM</name>
<accession>A0A1I4IB21</accession>
<evidence type="ECO:0000313" key="2">
    <source>
        <dbReference type="Proteomes" id="UP000199520"/>
    </source>
</evidence>
<sequence>MMWLVFAIFIICVIAVLRKNRSQQEVAMQVDHKQYGKVAASASTDADVEDEYIIAAITAAIHEFTESEEFEVVRIRLTAQNWILTGRQNLLINR</sequence>
<dbReference type="EMBL" id="FOTS01000007">
    <property type="protein sequence ID" value="SFL51223.1"/>
    <property type="molecule type" value="Genomic_DNA"/>
</dbReference>
<protein>
    <submittedName>
        <fullName evidence="1">Oxaloacetate decarboxylase, gamma chain</fullName>
    </submittedName>
</protein>
<gene>
    <name evidence="1" type="ORF">SAMN04490355_100783</name>
</gene>
<dbReference type="RefSeq" id="WP_090933647.1">
    <property type="nucleotide sequence ID" value="NZ_FOTS01000007.1"/>
</dbReference>
<evidence type="ECO:0000313" key="1">
    <source>
        <dbReference type="EMBL" id="SFL51223.1"/>
    </source>
</evidence>
<organism evidence="1 2">
    <name type="scientific">Pelosinus propionicus DSM 13327</name>
    <dbReference type="NCBI Taxonomy" id="1123291"/>
    <lineage>
        <taxon>Bacteria</taxon>
        <taxon>Bacillati</taxon>
        <taxon>Bacillota</taxon>
        <taxon>Negativicutes</taxon>
        <taxon>Selenomonadales</taxon>
        <taxon>Sporomusaceae</taxon>
        <taxon>Pelosinus</taxon>
    </lineage>
</organism>
<proteinExistence type="predicted"/>
<dbReference type="AlphaFoldDB" id="A0A1I4IB21"/>
<dbReference type="Proteomes" id="UP000199520">
    <property type="component" value="Unassembled WGS sequence"/>
</dbReference>
<keyword evidence="2" id="KW-1185">Reference proteome</keyword>